<dbReference type="AlphaFoldDB" id="A0A4Y1Z7Q6"/>
<accession>A0A4Y1Z7Q6</accession>
<protein>
    <submittedName>
        <fullName evidence="1">Uncharacterized protein</fullName>
    </submittedName>
</protein>
<sequence>MREKIHLVMQNQFSIVKKEKSFSIVLRSEKGCYLSETEGNHII</sequence>
<gene>
    <name evidence="1" type="ORF">NBRC111894_617</name>
</gene>
<dbReference type="EMBL" id="BEXB01000003">
    <property type="protein sequence ID" value="GAY75063.1"/>
    <property type="molecule type" value="Genomic_DNA"/>
</dbReference>
<organism evidence="1 2">
    <name type="scientific">Sporolactobacillus inulinus</name>
    <dbReference type="NCBI Taxonomy" id="2078"/>
    <lineage>
        <taxon>Bacteria</taxon>
        <taxon>Bacillati</taxon>
        <taxon>Bacillota</taxon>
        <taxon>Bacilli</taxon>
        <taxon>Bacillales</taxon>
        <taxon>Sporolactobacillaceae</taxon>
        <taxon>Sporolactobacillus</taxon>
    </lineage>
</organism>
<name>A0A4Y1Z7Q6_9BACL</name>
<dbReference type="Proteomes" id="UP000319716">
    <property type="component" value="Unassembled WGS sequence"/>
</dbReference>
<comment type="caution">
    <text evidence="1">The sequence shown here is derived from an EMBL/GenBank/DDBJ whole genome shotgun (WGS) entry which is preliminary data.</text>
</comment>
<proteinExistence type="predicted"/>
<evidence type="ECO:0000313" key="1">
    <source>
        <dbReference type="EMBL" id="GAY75063.1"/>
    </source>
</evidence>
<evidence type="ECO:0000313" key="2">
    <source>
        <dbReference type="Proteomes" id="UP000319716"/>
    </source>
</evidence>
<reference evidence="1 2" key="1">
    <citation type="submission" date="2017-11" db="EMBL/GenBank/DDBJ databases">
        <title>Draft Genome Sequence of Sporolactobacillus inulinus NBRC 111894 Isolated from Koso, a Japanese Sugar-Vegetable Fermented Beverage.</title>
        <authorList>
            <person name="Chiou T.Y."/>
            <person name="Oshima K."/>
            <person name="Suda W."/>
            <person name="Hattori M."/>
            <person name="Takahashi T."/>
        </authorList>
    </citation>
    <scope>NUCLEOTIDE SEQUENCE [LARGE SCALE GENOMIC DNA]</scope>
    <source>
        <strain evidence="1 2">NBRC111894</strain>
    </source>
</reference>